<sequence length="311" mass="36028">MATVINMWMEDDARYSSRSNNVLAVNIEIAQSHWVFEFLVFVSDGGNQSSEKKMDFEELYIHSESGLSDFSMPVNKKTSQKPKSDLKSKRAPGPYALFVSSMRKNYRGSFTQFSKCCAATWRQLPESEKEKFRKKAKKQQKKRSRKHEPKSLAFLQFVNRTYECLRRKHPEWASKKIREQLMKNYQKIKCKCTKNRCKSRCSVSVARPFSIVKQKSRKYCRSSGSLASEVYYRLRPRRFCLNEPVEYKAVKYQYFPMALPPIVIVRLMMMTGETNRSVTGGQTATFASIVGADIKVKSIAILQDESRATET</sequence>
<accession>G7YM88</accession>
<keyword evidence="1" id="KW-0238">DNA-binding</keyword>
<feature type="domain" description="HMG box" evidence="3">
    <location>
        <begin position="88"/>
        <end position="151"/>
    </location>
</feature>
<evidence type="ECO:0000256" key="2">
    <source>
        <dbReference type="SAM" id="MobiDB-lite"/>
    </source>
</evidence>
<evidence type="ECO:0000256" key="1">
    <source>
        <dbReference type="PROSITE-ProRule" id="PRU00267"/>
    </source>
</evidence>
<name>G7YM88_CLOSI</name>
<dbReference type="PROSITE" id="PS50118">
    <property type="entry name" value="HMG_BOX_2"/>
    <property type="match status" value="1"/>
</dbReference>
<dbReference type="GO" id="GO:0003677">
    <property type="term" value="F:DNA binding"/>
    <property type="evidence" value="ECO:0007669"/>
    <property type="project" value="UniProtKB-UniRule"/>
</dbReference>
<dbReference type="InterPro" id="IPR009071">
    <property type="entry name" value="HMG_box_dom"/>
</dbReference>
<evidence type="ECO:0000313" key="5">
    <source>
        <dbReference type="Proteomes" id="UP000008909"/>
    </source>
</evidence>
<reference key="2">
    <citation type="submission" date="2011-10" db="EMBL/GenBank/DDBJ databases">
        <title>The genome and transcriptome sequence of Clonorchis sinensis provide insights into the carcinogenic liver fluke.</title>
        <authorList>
            <person name="Wang X."/>
            <person name="Huang Y."/>
            <person name="Chen W."/>
            <person name="Liu H."/>
            <person name="Guo L."/>
            <person name="Chen Y."/>
            <person name="Luo F."/>
            <person name="Zhou W."/>
            <person name="Sun J."/>
            <person name="Mao Q."/>
            <person name="Liang P."/>
            <person name="Zhou C."/>
            <person name="Tian Y."/>
            <person name="Men J."/>
            <person name="Lv X."/>
            <person name="Huang L."/>
            <person name="Zhou J."/>
            <person name="Hu Y."/>
            <person name="Li R."/>
            <person name="Zhang F."/>
            <person name="Lei H."/>
            <person name="Li X."/>
            <person name="Hu X."/>
            <person name="Liang C."/>
            <person name="Xu J."/>
            <person name="Wu Z."/>
            <person name="Yu X."/>
        </authorList>
    </citation>
    <scope>NUCLEOTIDE SEQUENCE</scope>
    <source>
        <strain>Henan</strain>
    </source>
</reference>
<dbReference type="EMBL" id="DF143707">
    <property type="protein sequence ID" value="GAA54069.1"/>
    <property type="molecule type" value="Genomic_DNA"/>
</dbReference>
<gene>
    <name evidence="4" type="ORF">CLF_112089</name>
</gene>
<dbReference type="SMART" id="SM00398">
    <property type="entry name" value="HMG"/>
    <property type="match status" value="1"/>
</dbReference>
<evidence type="ECO:0000259" key="3">
    <source>
        <dbReference type="PROSITE" id="PS50118"/>
    </source>
</evidence>
<feature type="non-terminal residue" evidence="4">
    <location>
        <position position="311"/>
    </location>
</feature>
<feature type="region of interest" description="Disordered" evidence="2">
    <location>
        <begin position="128"/>
        <end position="148"/>
    </location>
</feature>
<protein>
    <recommendedName>
        <fullName evidence="3">HMG box domain-containing protein</fullName>
    </recommendedName>
</protein>
<reference evidence="4" key="1">
    <citation type="journal article" date="2011" name="Genome Biol.">
        <title>The draft genome of the carcinogenic human liver fluke Clonorchis sinensis.</title>
        <authorList>
            <person name="Wang X."/>
            <person name="Chen W."/>
            <person name="Huang Y."/>
            <person name="Sun J."/>
            <person name="Men J."/>
            <person name="Liu H."/>
            <person name="Luo F."/>
            <person name="Guo L."/>
            <person name="Lv X."/>
            <person name="Deng C."/>
            <person name="Zhou C."/>
            <person name="Fan Y."/>
            <person name="Li X."/>
            <person name="Huang L."/>
            <person name="Hu Y."/>
            <person name="Liang C."/>
            <person name="Hu X."/>
            <person name="Xu J."/>
            <person name="Yu X."/>
        </authorList>
    </citation>
    <scope>NUCLEOTIDE SEQUENCE [LARGE SCALE GENOMIC DNA]</scope>
    <source>
        <strain evidence="4">Henan</strain>
    </source>
</reference>
<dbReference type="AlphaFoldDB" id="G7YM88"/>
<dbReference type="CDD" id="cd00084">
    <property type="entry name" value="HMG-box_SF"/>
    <property type="match status" value="1"/>
</dbReference>
<dbReference type="Gene3D" id="1.10.30.10">
    <property type="entry name" value="High mobility group box domain"/>
    <property type="match status" value="1"/>
</dbReference>
<feature type="compositionally biased region" description="Basic residues" evidence="2">
    <location>
        <begin position="132"/>
        <end position="148"/>
    </location>
</feature>
<dbReference type="InterPro" id="IPR036910">
    <property type="entry name" value="HMG_box_dom_sf"/>
</dbReference>
<dbReference type="SUPFAM" id="SSF47095">
    <property type="entry name" value="HMG-box"/>
    <property type="match status" value="1"/>
</dbReference>
<feature type="DNA-binding region" description="HMG box" evidence="1">
    <location>
        <begin position="88"/>
        <end position="151"/>
    </location>
</feature>
<dbReference type="Pfam" id="PF09011">
    <property type="entry name" value="HMG_box_2"/>
    <property type="match status" value="1"/>
</dbReference>
<organism evidence="4 5">
    <name type="scientific">Clonorchis sinensis</name>
    <name type="common">Chinese liver fluke</name>
    <dbReference type="NCBI Taxonomy" id="79923"/>
    <lineage>
        <taxon>Eukaryota</taxon>
        <taxon>Metazoa</taxon>
        <taxon>Spiralia</taxon>
        <taxon>Lophotrochozoa</taxon>
        <taxon>Platyhelminthes</taxon>
        <taxon>Trematoda</taxon>
        <taxon>Digenea</taxon>
        <taxon>Opisthorchiida</taxon>
        <taxon>Opisthorchiata</taxon>
        <taxon>Opisthorchiidae</taxon>
        <taxon>Clonorchis</taxon>
    </lineage>
</organism>
<keyword evidence="1" id="KW-0539">Nucleus</keyword>
<proteinExistence type="predicted"/>
<evidence type="ECO:0000313" key="4">
    <source>
        <dbReference type="EMBL" id="GAA54069.1"/>
    </source>
</evidence>
<dbReference type="GO" id="GO:0005634">
    <property type="term" value="C:nucleus"/>
    <property type="evidence" value="ECO:0007669"/>
    <property type="project" value="UniProtKB-UniRule"/>
</dbReference>
<dbReference type="Proteomes" id="UP000008909">
    <property type="component" value="Unassembled WGS sequence"/>
</dbReference>
<keyword evidence="5" id="KW-1185">Reference proteome</keyword>